<accession>A0A182VKE2</accession>
<name>A0A182VKE2_ANOME</name>
<reference evidence="1" key="1">
    <citation type="submission" date="2020-05" db="UniProtKB">
        <authorList>
            <consortium name="EnsemblMetazoa"/>
        </authorList>
    </citation>
    <scope>IDENTIFICATION</scope>
    <source>
        <strain evidence="1">MAF</strain>
    </source>
</reference>
<evidence type="ECO:0000313" key="2">
    <source>
        <dbReference type="Proteomes" id="UP000075903"/>
    </source>
</evidence>
<dbReference type="VEuPathDB" id="VectorBase:AMEM016464"/>
<dbReference type="EnsemblMetazoa" id="AMEM016464-RA">
    <property type="protein sequence ID" value="AMEM016464-PA"/>
    <property type="gene ID" value="AMEM016464"/>
</dbReference>
<sequence length="332" mass="36428">MLYLLLFEGFNTLYQPIRTADVRRKQLHLIGHTAAGQKGLSLSIALPVSASRKGGASPCATRSLMGMSRLRLDSYRSRFSGERRERFLVLTGRIGFSSPSGFTRPSVPTVSPDPASTVSSPPVAAVSLPLNVSHLNTDTLSLLLFLPEYVSNLELEPGSAEPAALAAPLPNVSKSGGELVAASRLNRRPIVPSRSLMILSVLKRRTLSDEEKDELLLPPSWRDRPNPNPALESLPGLARRLAEADADRRDPAGWISGSSACEVLSDVADSDASTLVIWPWRIVCTSSLAAWWGETSSTQLINRYNFWLKNMMLRLFQIVSFGWWRSIGSVYL</sequence>
<keyword evidence="2" id="KW-1185">Reference proteome</keyword>
<organism evidence="1 2">
    <name type="scientific">Anopheles merus</name>
    <name type="common">Mosquito</name>
    <dbReference type="NCBI Taxonomy" id="30066"/>
    <lineage>
        <taxon>Eukaryota</taxon>
        <taxon>Metazoa</taxon>
        <taxon>Ecdysozoa</taxon>
        <taxon>Arthropoda</taxon>
        <taxon>Hexapoda</taxon>
        <taxon>Insecta</taxon>
        <taxon>Pterygota</taxon>
        <taxon>Neoptera</taxon>
        <taxon>Endopterygota</taxon>
        <taxon>Diptera</taxon>
        <taxon>Nematocera</taxon>
        <taxon>Culicoidea</taxon>
        <taxon>Culicidae</taxon>
        <taxon>Anophelinae</taxon>
        <taxon>Anopheles</taxon>
    </lineage>
</organism>
<dbReference type="AlphaFoldDB" id="A0A182VKE2"/>
<proteinExistence type="predicted"/>
<evidence type="ECO:0000313" key="1">
    <source>
        <dbReference type="EnsemblMetazoa" id="AMEM016464-PA"/>
    </source>
</evidence>
<dbReference type="Proteomes" id="UP000075903">
    <property type="component" value="Unassembled WGS sequence"/>
</dbReference>
<protein>
    <submittedName>
        <fullName evidence="1">Uncharacterized protein</fullName>
    </submittedName>
</protein>